<dbReference type="RefSeq" id="WP_133994915.1">
    <property type="nucleotide sequence ID" value="NZ_SODV01000001.1"/>
</dbReference>
<sequence>MKLSSLILTTAVLLTACHRKTETAEELLKEAAKTPGVNVGHGNYTITAPEGWTEFDTTFSGIKITFVQSVEPVGQFYPSVNVVTASTKLDLDAYEDDNLNAMEQKIGGYKFLDKGAGQLQGHGVRWIRFQSAVNGILMDDKAYDLVSEGVGYVITCTAGRGYFNRSAAAFDTIVNSFTLK</sequence>
<reference evidence="1 2" key="1">
    <citation type="submission" date="2019-03" db="EMBL/GenBank/DDBJ databases">
        <title>Genomic Encyclopedia of Type Strains, Phase IV (KMG-IV): sequencing the most valuable type-strain genomes for metagenomic binning, comparative biology and taxonomic classification.</title>
        <authorList>
            <person name="Goeker M."/>
        </authorList>
    </citation>
    <scope>NUCLEOTIDE SEQUENCE [LARGE SCALE GENOMIC DNA]</scope>
    <source>
        <strain evidence="1 2">DSM 100059</strain>
    </source>
</reference>
<evidence type="ECO:0008006" key="3">
    <source>
        <dbReference type="Google" id="ProtNLM"/>
    </source>
</evidence>
<evidence type="ECO:0000313" key="1">
    <source>
        <dbReference type="EMBL" id="TDX02297.1"/>
    </source>
</evidence>
<dbReference type="OrthoDB" id="673905at2"/>
<dbReference type="AlphaFoldDB" id="A0A4R8DXX4"/>
<dbReference type="Proteomes" id="UP000294498">
    <property type="component" value="Unassembled WGS sequence"/>
</dbReference>
<proteinExistence type="predicted"/>
<organism evidence="1 2">
    <name type="scientific">Dinghuibacter silviterrae</name>
    <dbReference type="NCBI Taxonomy" id="1539049"/>
    <lineage>
        <taxon>Bacteria</taxon>
        <taxon>Pseudomonadati</taxon>
        <taxon>Bacteroidota</taxon>
        <taxon>Chitinophagia</taxon>
        <taxon>Chitinophagales</taxon>
        <taxon>Chitinophagaceae</taxon>
        <taxon>Dinghuibacter</taxon>
    </lineage>
</organism>
<keyword evidence="2" id="KW-1185">Reference proteome</keyword>
<comment type="caution">
    <text evidence="1">The sequence shown here is derived from an EMBL/GenBank/DDBJ whole genome shotgun (WGS) entry which is preliminary data.</text>
</comment>
<protein>
    <recommendedName>
        <fullName evidence="3">Lipoprotein</fullName>
    </recommendedName>
</protein>
<name>A0A4R8DXX4_9BACT</name>
<dbReference type="EMBL" id="SODV01000001">
    <property type="protein sequence ID" value="TDX02297.1"/>
    <property type="molecule type" value="Genomic_DNA"/>
</dbReference>
<dbReference type="Gene3D" id="3.40.1000.10">
    <property type="entry name" value="Mog1/PsbP, alpha/beta/alpha sandwich"/>
    <property type="match status" value="1"/>
</dbReference>
<accession>A0A4R8DXX4</accession>
<gene>
    <name evidence="1" type="ORF">EDB95_3352</name>
</gene>
<evidence type="ECO:0000313" key="2">
    <source>
        <dbReference type="Proteomes" id="UP000294498"/>
    </source>
</evidence>
<dbReference type="PROSITE" id="PS51257">
    <property type="entry name" value="PROKAR_LIPOPROTEIN"/>
    <property type="match status" value="1"/>
</dbReference>